<sequence>LLQLLPTSSIVWDEFLIDLITHLPNSGGKTIISVAIDRLNKFAHFIALPMGFTAIYIASIFRSEIYRLHGVSRIIISDSDRLFMSYFWNELFRLLCTTLAFNSSYHPQTNGQSEVLNRCLETYLRYFVSDEPRLWLKFLPLAEFWYNTSYHNSIGMTPFEALYGRTAPTLPGYCLGDTKIA</sequence>
<protein>
    <recommendedName>
        <fullName evidence="1">Integrase catalytic domain-containing protein</fullName>
    </recommendedName>
</protein>
<dbReference type="SUPFAM" id="SSF53098">
    <property type="entry name" value="Ribonuclease H-like"/>
    <property type="match status" value="1"/>
</dbReference>
<dbReference type="InterPro" id="IPR012337">
    <property type="entry name" value="RNaseH-like_sf"/>
</dbReference>
<dbReference type="InterPro" id="IPR001584">
    <property type="entry name" value="Integrase_cat-core"/>
</dbReference>
<dbReference type="GO" id="GO:0003676">
    <property type="term" value="F:nucleic acid binding"/>
    <property type="evidence" value="ECO:0007669"/>
    <property type="project" value="InterPro"/>
</dbReference>
<organism evidence="2">
    <name type="scientific">Sesamum latifolium</name>
    <dbReference type="NCBI Taxonomy" id="2727402"/>
    <lineage>
        <taxon>Eukaryota</taxon>
        <taxon>Viridiplantae</taxon>
        <taxon>Streptophyta</taxon>
        <taxon>Embryophyta</taxon>
        <taxon>Tracheophyta</taxon>
        <taxon>Spermatophyta</taxon>
        <taxon>Magnoliopsida</taxon>
        <taxon>eudicotyledons</taxon>
        <taxon>Gunneridae</taxon>
        <taxon>Pentapetalae</taxon>
        <taxon>asterids</taxon>
        <taxon>lamiids</taxon>
        <taxon>Lamiales</taxon>
        <taxon>Pedaliaceae</taxon>
        <taxon>Sesamum</taxon>
    </lineage>
</organism>
<evidence type="ECO:0000259" key="1">
    <source>
        <dbReference type="PROSITE" id="PS50994"/>
    </source>
</evidence>
<comment type="caution">
    <text evidence="2">The sequence shown here is derived from an EMBL/GenBank/DDBJ whole genome shotgun (WGS) entry which is preliminary data.</text>
</comment>
<dbReference type="GO" id="GO:0015074">
    <property type="term" value="P:DNA integration"/>
    <property type="evidence" value="ECO:0007669"/>
    <property type="project" value="InterPro"/>
</dbReference>
<dbReference type="PANTHER" id="PTHR45835:SF105">
    <property type="entry name" value="INTEGRASE CATALYTIC DOMAIN-CONTAINING PROTEIN"/>
    <property type="match status" value="1"/>
</dbReference>
<proteinExistence type="predicted"/>
<feature type="non-terminal residue" evidence="2">
    <location>
        <position position="1"/>
    </location>
</feature>
<reference evidence="2" key="2">
    <citation type="journal article" date="2024" name="Plant">
        <title>Genomic evolution and insights into agronomic trait innovations of Sesamum species.</title>
        <authorList>
            <person name="Miao H."/>
            <person name="Wang L."/>
            <person name="Qu L."/>
            <person name="Liu H."/>
            <person name="Sun Y."/>
            <person name="Le M."/>
            <person name="Wang Q."/>
            <person name="Wei S."/>
            <person name="Zheng Y."/>
            <person name="Lin W."/>
            <person name="Duan Y."/>
            <person name="Cao H."/>
            <person name="Xiong S."/>
            <person name="Wang X."/>
            <person name="Wei L."/>
            <person name="Li C."/>
            <person name="Ma Q."/>
            <person name="Ju M."/>
            <person name="Zhao R."/>
            <person name="Li G."/>
            <person name="Mu C."/>
            <person name="Tian Q."/>
            <person name="Mei H."/>
            <person name="Zhang T."/>
            <person name="Gao T."/>
            <person name="Zhang H."/>
        </authorList>
    </citation>
    <scope>NUCLEOTIDE SEQUENCE</scope>
    <source>
        <strain evidence="2">KEN1</strain>
    </source>
</reference>
<evidence type="ECO:0000313" key="2">
    <source>
        <dbReference type="EMBL" id="KAL0455834.1"/>
    </source>
</evidence>
<gene>
    <name evidence="2" type="ORF">Slati_0922600</name>
</gene>
<dbReference type="Gene3D" id="3.30.420.10">
    <property type="entry name" value="Ribonuclease H-like superfamily/Ribonuclease H"/>
    <property type="match status" value="1"/>
</dbReference>
<feature type="domain" description="Integrase catalytic" evidence="1">
    <location>
        <begin position="2"/>
        <end position="166"/>
    </location>
</feature>
<dbReference type="PANTHER" id="PTHR45835">
    <property type="entry name" value="YALI0A06105P"/>
    <property type="match status" value="1"/>
</dbReference>
<dbReference type="PROSITE" id="PS50994">
    <property type="entry name" value="INTEGRASE"/>
    <property type="match status" value="1"/>
</dbReference>
<accession>A0AAW2XRT4</accession>
<dbReference type="EMBL" id="JACGWN010000003">
    <property type="protein sequence ID" value="KAL0455834.1"/>
    <property type="molecule type" value="Genomic_DNA"/>
</dbReference>
<reference evidence="2" key="1">
    <citation type="submission" date="2020-06" db="EMBL/GenBank/DDBJ databases">
        <authorList>
            <person name="Li T."/>
            <person name="Hu X."/>
            <person name="Zhang T."/>
            <person name="Song X."/>
            <person name="Zhang H."/>
            <person name="Dai N."/>
            <person name="Sheng W."/>
            <person name="Hou X."/>
            <person name="Wei L."/>
        </authorList>
    </citation>
    <scope>NUCLEOTIDE SEQUENCE</scope>
    <source>
        <strain evidence="2">KEN1</strain>
        <tissue evidence="2">Leaf</tissue>
    </source>
</reference>
<dbReference type="InterPro" id="IPR036397">
    <property type="entry name" value="RNaseH_sf"/>
</dbReference>
<dbReference type="AlphaFoldDB" id="A0AAW2XRT4"/>
<name>A0AAW2XRT4_9LAMI</name>